<name>A0AAE3EK56_9SPIR</name>
<keyword evidence="3" id="KW-1185">Reference proteome</keyword>
<keyword evidence="1" id="KW-0472">Membrane</keyword>
<proteinExistence type="predicted"/>
<accession>A0AAE3EK56</accession>
<reference evidence="2" key="1">
    <citation type="submission" date="2021-08" db="EMBL/GenBank/DDBJ databases">
        <title>Comparative analyses of Brucepasteria parasyntrophica and Teretinema zuelzerae.</title>
        <authorList>
            <person name="Song Y."/>
            <person name="Brune A."/>
        </authorList>
    </citation>
    <scope>NUCLEOTIDE SEQUENCE</scope>
    <source>
        <strain evidence="2">DSM 1903</strain>
    </source>
</reference>
<dbReference type="Proteomes" id="UP001198163">
    <property type="component" value="Unassembled WGS sequence"/>
</dbReference>
<keyword evidence="1" id="KW-1133">Transmembrane helix</keyword>
<dbReference type="EMBL" id="JAINWA010000003">
    <property type="protein sequence ID" value="MCD1655815.1"/>
    <property type="molecule type" value="Genomic_DNA"/>
</dbReference>
<comment type="caution">
    <text evidence="2">The sequence shown here is derived from an EMBL/GenBank/DDBJ whole genome shotgun (WGS) entry which is preliminary data.</text>
</comment>
<gene>
    <name evidence="2" type="ORF">K7J14_14045</name>
</gene>
<feature type="transmembrane region" description="Helical" evidence="1">
    <location>
        <begin position="127"/>
        <end position="150"/>
    </location>
</feature>
<evidence type="ECO:0000256" key="1">
    <source>
        <dbReference type="SAM" id="Phobius"/>
    </source>
</evidence>
<sequence>MKQENCAHSDPVPVLTGYERNVHTWGRAWMFAALAVMLAVPFAISVRYNAWPGFMPVLKGLLAVAPVFWTVCAIEVLTYAPMLGSGGTYLAFVTGNITNLKAPAALSAMQNAGVKPGTEAGEVLSTIAIAVTSIVTTLILVLGVALFSRLSPILAMPVLKPAFKMILPALFGGLAVVFVARNWKISVAPLAAMVILFLAVPSLAGAVSLLVPVGALVSIGFARLLYTRGLL</sequence>
<feature type="transmembrane region" description="Helical" evidence="1">
    <location>
        <begin position="162"/>
        <end position="180"/>
    </location>
</feature>
<dbReference type="RefSeq" id="WP_230757678.1">
    <property type="nucleotide sequence ID" value="NZ_JAINWA010000003.1"/>
</dbReference>
<dbReference type="AlphaFoldDB" id="A0AAE3EK56"/>
<feature type="transmembrane region" description="Helical" evidence="1">
    <location>
        <begin position="28"/>
        <end position="48"/>
    </location>
</feature>
<evidence type="ECO:0000313" key="2">
    <source>
        <dbReference type="EMBL" id="MCD1655815.1"/>
    </source>
</evidence>
<evidence type="ECO:0000313" key="3">
    <source>
        <dbReference type="Proteomes" id="UP001198163"/>
    </source>
</evidence>
<feature type="transmembrane region" description="Helical" evidence="1">
    <location>
        <begin position="60"/>
        <end position="80"/>
    </location>
</feature>
<feature type="transmembrane region" description="Helical" evidence="1">
    <location>
        <begin position="192"/>
        <end position="225"/>
    </location>
</feature>
<organism evidence="2 3">
    <name type="scientific">Teretinema zuelzerae</name>
    <dbReference type="NCBI Taxonomy" id="156"/>
    <lineage>
        <taxon>Bacteria</taxon>
        <taxon>Pseudomonadati</taxon>
        <taxon>Spirochaetota</taxon>
        <taxon>Spirochaetia</taxon>
        <taxon>Spirochaetales</taxon>
        <taxon>Treponemataceae</taxon>
        <taxon>Teretinema</taxon>
    </lineage>
</organism>
<keyword evidence="1" id="KW-0812">Transmembrane</keyword>
<protein>
    <submittedName>
        <fullName evidence="2">Uncharacterized protein</fullName>
    </submittedName>
</protein>